<keyword evidence="3" id="KW-1185">Reference proteome</keyword>
<dbReference type="Proteomes" id="UP001210678">
    <property type="component" value="Unassembled WGS sequence"/>
</dbReference>
<gene>
    <name evidence="2" type="ORF">PGX00_01185</name>
</gene>
<dbReference type="Gene3D" id="3.90.1480.10">
    <property type="entry name" value="Alpha-2,3-sialyltransferase"/>
    <property type="match status" value="1"/>
</dbReference>
<dbReference type="RefSeq" id="WP_272132167.1">
    <property type="nucleotide sequence ID" value="NZ_JAQLOI010000001.1"/>
</dbReference>
<protein>
    <submittedName>
        <fullName evidence="2">DUF115 domain-containing protein</fullName>
    </submittedName>
</protein>
<proteinExistence type="predicted"/>
<accession>A0ABT4YLZ2</accession>
<name>A0ABT4YLZ2_9VIBR</name>
<sequence length="304" mass="35342">MTIREELKKITPLYKGYRLYRDTRGKLIDGNTRPYKDKYNSSSLTLACETFGYKMAARSLPITNNHKNIVKYHNSCKGKRAFLIGNGPSLNKLDLTKLKDEVTIGVNSIYLNEEKMGFLPTHYVVEDNYVAEDRAVEINAVRGPQKWFGNYLKYCLEGAKDDRVNWLNVRMRYDNYPDFPYFSENIARQAWTGGSVTYICMQLAFYLGVEELYLIGFDHHYDIPDDAKVDGLEITSQSDDPNHFHPDYFGKGYRWHDPMVDRMEQGYAKAGKFFEKHGRKIYNATTGGKLEVLERVDYKSLFEK</sequence>
<dbReference type="EMBL" id="JAQLOI010000001">
    <property type="protein sequence ID" value="MDB1122430.1"/>
    <property type="molecule type" value="Genomic_DNA"/>
</dbReference>
<organism evidence="2 3">
    <name type="scientific">Vibrio algarum</name>
    <dbReference type="NCBI Taxonomy" id="3020714"/>
    <lineage>
        <taxon>Bacteria</taxon>
        <taxon>Pseudomonadati</taxon>
        <taxon>Pseudomonadota</taxon>
        <taxon>Gammaproteobacteria</taxon>
        <taxon>Vibrionales</taxon>
        <taxon>Vibrionaceae</taxon>
        <taxon>Vibrio</taxon>
    </lineage>
</organism>
<evidence type="ECO:0000259" key="1">
    <source>
        <dbReference type="Pfam" id="PF01973"/>
    </source>
</evidence>
<dbReference type="InterPro" id="IPR002826">
    <property type="entry name" value="MptE-like"/>
</dbReference>
<evidence type="ECO:0000313" key="2">
    <source>
        <dbReference type="EMBL" id="MDB1122430.1"/>
    </source>
</evidence>
<comment type="caution">
    <text evidence="2">The sequence shown here is derived from an EMBL/GenBank/DDBJ whole genome shotgun (WGS) entry which is preliminary data.</text>
</comment>
<reference evidence="2 3" key="1">
    <citation type="submission" date="2023-01" db="EMBL/GenBank/DDBJ databases">
        <title>Vibrio sp. KJ40-1 sp.nov, isolated from marine algae.</title>
        <authorList>
            <person name="Butt M."/>
            <person name="Kim J.M.J."/>
            <person name="Jeon C.O.C."/>
        </authorList>
    </citation>
    <scope>NUCLEOTIDE SEQUENCE [LARGE SCALE GENOMIC DNA]</scope>
    <source>
        <strain evidence="2 3">KJ40-1</strain>
    </source>
</reference>
<evidence type="ECO:0000313" key="3">
    <source>
        <dbReference type="Proteomes" id="UP001210678"/>
    </source>
</evidence>
<dbReference type="Pfam" id="PF01973">
    <property type="entry name" value="MptE-like"/>
    <property type="match status" value="1"/>
</dbReference>
<feature type="domain" description="6-hydroxymethylpterin diphosphokinase MptE-like" evidence="1">
    <location>
        <begin position="65"/>
        <end position="222"/>
    </location>
</feature>